<dbReference type="AlphaFoldDB" id="A0A0E9WKX0"/>
<dbReference type="EMBL" id="GBXM01018454">
    <property type="protein sequence ID" value="JAH90123.1"/>
    <property type="molecule type" value="Transcribed_RNA"/>
</dbReference>
<evidence type="ECO:0000313" key="2">
    <source>
        <dbReference type="EMBL" id="JAH90123.1"/>
    </source>
</evidence>
<proteinExistence type="predicted"/>
<organism evidence="2">
    <name type="scientific">Anguilla anguilla</name>
    <name type="common">European freshwater eel</name>
    <name type="synonym">Muraena anguilla</name>
    <dbReference type="NCBI Taxonomy" id="7936"/>
    <lineage>
        <taxon>Eukaryota</taxon>
        <taxon>Metazoa</taxon>
        <taxon>Chordata</taxon>
        <taxon>Craniata</taxon>
        <taxon>Vertebrata</taxon>
        <taxon>Euteleostomi</taxon>
        <taxon>Actinopterygii</taxon>
        <taxon>Neopterygii</taxon>
        <taxon>Teleostei</taxon>
        <taxon>Anguilliformes</taxon>
        <taxon>Anguillidae</taxon>
        <taxon>Anguilla</taxon>
    </lineage>
</organism>
<feature type="transmembrane region" description="Helical" evidence="1">
    <location>
        <begin position="16"/>
        <end position="35"/>
    </location>
</feature>
<reference evidence="2" key="2">
    <citation type="journal article" date="2015" name="Fish Shellfish Immunol.">
        <title>Early steps in the European eel (Anguilla anguilla)-Vibrio vulnificus interaction in the gills: Role of the RtxA13 toxin.</title>
        <authorList>
            <person name="Callol A."/>
            <person name="Pajuelo D."/>
            <person name="Ebbesson L."/>
            <person name="Teles M."/>
            <person name="MacKenzie S."/>
            <person name="Amaro C."/>
        </authorList>
    </citation>
    <scope>NUCLEOTIDE SEQUENCE</scope>
</reference>
<sequence length="74" mass="8516">MQAFSRRSYPERLAELLHSYFFFYIVSIYTAGCILKQCRLSTLLEGTTAVSYPGIVHMTLRLQAQFLTHCATSY</sequence>
<name>A0A0E9WKX0_ANGAN</name>
<evidence type="ECO:0000256" key="1">
    <source>
        <dbReference type="SAM" id="Phobius"/>
    </source>
</evidence>
<keyword evidence="1" id="KW-0472">Membrane</keyword>
<reference evidence="2" key="1">
    <citation type="submission" date="2014-11" db="EMBL/GenBank/DDBJ databases">
        <authorList>
            <person name="Amaro Gonzalez C."/>
        </authorList>
    </citation>
    <scope>NUCLEOTIDE SEQUENCE</scope>
</reference>
<accession>A0A0E9WKX0</accession>
<protein>
    <submittedName>
        <fullName evidence="2">Uncharacterized protein</fullName>
    </submittedName>
</protein>
<keyword evidence="1" id="KW-1133">Transmembrane helix</keyword>
<keyword evidence="1" id="KW-0812">Transmembrane</keyword>